<keyword evidence="3" id="KW-1185">Reference proteome</keyword>
<dbReference type="CDD" id="cd01008">
    <property type="entry name" value="PBP2_NrtA_SsuA_CpmA_like"/>
    <property type="match status" value="1"/>
</dbReference>
<dbReference type="STRING" id="561720.SAMN06275492_10373"/>
<reference evidence="3" key="1">
    <citation type="submission" date="2017-04" db="EMBL/GenBank/DDBJ databases">
        <authorList>
            <person name="Varghese N."/>
            <person name="Submissions S."/>
        </authorList>
    </citation>
    <scope>NUCLEOTIDE SEQUENCE [LARGE SCALE GENOMIC DNA]</scope>
    <source>
        <strain evidence="3">USBA 82</strain>
    </source>
</reference>
<dbReference type="SUPFAM" id="SSF53850">
    <property type="entry name" value="Periplasmic binding protein-like II"/>
    <property type="match status" value="1"/>
</dbReference>
<feature type="domain" description="SsuA/THI5-like" evidence="1">
    <location>
        <begin position="42"/>
        <end position="245"/>
    </location>
</feature>
<dbReference type="Pfam" id="PF09084">
    <property type="entry name" value="NMT1"/>
    <property type="match status" value="1"/>
</dbReference>
<dbReference type="PANTHER" id="PTHR30024">
    <property type="entry name" value="ALIPHATIC SULFONATES-BINDING PROTEIN-RELATED"/>
    <property type="match status" value="1"/>
</dbReference>
<evidence type="ECO:0000259" key="1">
    <source>
        <dbReference type="Pfam" id="PF09084"/>
    </source>
</evidence>
<dbReference type="Gene3D" id="3.40.190.10">
    <property type="entry name" value="Periplasmic binding protein-like II"/>
    <property type="match status" value="2"/>
</dbReference>
<organism evidence="2 3">
    <name type="scientific">Dethiosulfovibrio salsuginis</name>
    <dbReference type="NCBI Taxonomy" id="561720"/>
    <lineage>
        <taxon>Bacteria</taxon>
        <taxon>Thermotogati</taxon>
        <taxon>Synergistota</taxon>
        <taxon>Synergistia</taxon>
        <taxon>Synergistales</taxon>
        <taxon>Dethiosulfovibrionaceae</taxon>
        <taxon>Dethiosulfovibrio</taxon>
    </lineage>
</organism>
<proteinExistence type="predicted"/>
<dbReference type="EMBL" id="FXBB01000003">
    <property type="protein sequence ID" value="SMG15863.1"/>
    <property type="molecule type" value="Genomic_DNA"/>
</dbReference>
<gene>
    <name evidence="2" type="ORF">SAMN06275492_10373</name>
</gene>
<dbReference type="AlphaFoldDB" id="A0A1X7IML8"/>
<dbReference type="Proteomes" id="UP000193355">
    <property type="component" value="Unassembled WGS sequence"/>
</dbReference>
<evidence type="ECO:0000313" key="2">
    <source>
        <dbReference type="EMBL" id="SMG15863.1"/>
    </source>
</evidence>
<accession>A0A1X7IML8</accession>
<dbReference type="OrthoDB" id="9814375at2"/>
<name>A0A1X7IML8_9BACT</name>
<protein>
    <submittedName>
        <fullName evidence="2">Sulfonate transport system substrate-binding protein</fullName>
    </submittedName>
</protein>
<evidence type="ECO:0000313" key="3">
    <source>
        <dbReference type="Proteomes" id="UP000193355"/>
    </source>
</evidence>
<sequence length="306" mass="32740">MSRIKRLLTAAIFVIIFTIPSQGSEKVGISVIKALMNVPTAVEQELGLFQKHFGDKVNLYLPELSAGFRQAQAMAAGQIEFANCMGSTSLLVAASGGLDIRILSVYSRSPEVFKILVNSDRITSISDLRGKTLGGPMGTVLHFLLASALKQEGLSLKDVEFIDMPHDRAVAALLSGQIDGALATGPVALGGIKRGARELVNGKGLIGGLALVGVSGKTARERPDLVRSFADAQKDAVEAIAQDPRWAWGLLSRDSMISKEFIEATMGLYDFSPAITSEDVKNLEEEVVFLQDLSIIGEIDLNSLIL</sequence>
<dbReference type="InterPro" id="IPR015168">
    <property type="entry name" value="SsuA/THI5"/>
</dbReference>
<dbReference type="RefSeq" id="WP_085543787.1">
    <property type="nucleotide sequence ID" value="NZ_FXBB01000003.1"/>
</dbReference>